<keyword evidence="1" id="KW-1133">Transmembrane helix</keyword>
<reference evidence="2" key="1">
    <citation type="submission" date="2022-01" db="EMBL/GenBank/DDBJ databases">
        <authorList>
            <person name="King R."/>
        </authorList>
    </citation>
    <scope>NUCLEOTIDE SEQUENCE</scope>
</reference>
<accession>A0A9P0E1R3</accession>
<name>A0A9P0E1R3_NEZVI</name>
<dbReference type="Proteomes" id="UP001152798">
    <property type="component" value="Chromosome 1"/>
</dbReference>
<sequence length="41" mass="4834">MMYGKGIKNLNFIILTLFFFSISSILDKHIVPIVFRTHIHK</sequence>
<keyword evidence="1" id="KW-0472">Membrane</keyword>
<proteinExistence type="predicted"/>
<evidence type="ECO:0000313" key="2">
    <source>
        <dbReference type="EMBL" id="CAH1390101.1"/>
    </source>
</evidence>
<gene>
    <name evidence="2" type="ORF">NEZAVI_LOCUS1357</name>
</gene>
<protein>
    <submittedName>
        <fullName evidence="2">Uncharacterized protein</fullName>
    </submittedName>
</protein>
<dbReference type="EMBL" id="OV725077">
    <property type="protein sequence ID" value="CAH1390101.1"/>
    <property type="molecule type" value="Genomic_DNA"/>
</dbReference>
<organism evidence="2 3">
    <name type="scientific">Nezara viridula</name>
    <name type="common">Southern green stink bug</name>
    <name type="synonym">Cimex viridulus</name>
    <dbReference type="NCBI Taxonomy" id="85310"/>
    <lineage>
        <taxon>Eukaryota</taxon>
        <taxon>Metazoa</taxon>
        <taxon>Ecdysozoa</taxon>
        <taxon>Arthropoda</taxon>
        <taxon>Hexapoda</taxon>
        <taxon>Insecta</taxon>
        <taxon>Pterygota</taxon>
        <taxon>Neoptera</taxon>
        <taxon>Paraneoptera</taxon>
        <taxon>Hemiptera</taxon>
        <taxon>Heteroptera</taxon>
        <taxon>Panheteroptera</taxon>
        <taxon>Pentatomomorpha</taxon>
        <taxon>Pentatomoidea</taxon>
        <taxon>Pentatomidae</taxon>
        <taxon>Pentatominae</taxon>
        <taxon>Nezara</taxon>
    </lineage>
</organism>
<keyword evidence="1" id="KW-0812">Transmembrane</keyword>
<evidence type="ECO:0000256" key="1">
    <source>
        <dbReference type="SAM" id="Phobius"/>
    </source>
</evidence>
<evidence type="ECO:0000313" key="3">
    <source>
        <dbReference type="Proteomes" id="UP001152798"/>
    </source>
</evidence>
<feature type="transmembrane region" description="Helical" evidence="1">
    <location>
        <begin position="12"/>
        <end position="35"/>
    </location>
</feature>
<keyword evidence="3" id="KW-1185">Reference proteome</keyword>
<dbReference type="AlphaFoldDB" id="A0A9P0E1R3"/>